<feature type="transmembrane region" description="Helical" evidence="1">
    <location>
        <begin position="196"/>
        <end position="217"/>
    </location>
</feature>
<keyword evidence="3" id="KW-0808">Transferase</keyword>
<dbReference type="OrthoDB" id="9814807at2"/>
<proteinExistence type="predicted"/>
<feature type="transmembrane region" description="Helical" evidence="1">
    <location>
        <begin position="21"/>
        <end position="40"/>
    </location>
</feature>
<feature type="domain" description="Acyltransferase 3" evidence="2">
    <location>
        <begin position="19"/>
        <end position="345"/>
    </location>
</feature>
<name>A0A5E4U331_9BURK</name>
<dbReference type="Pfam" id="PF01757">
    <property type="entry name" value="Acyl_transf_3"/>
    <property type="match status" value="1"/>
</dbReference>
<dbReference type="EMBL" id="CABPRZ010000006">
    <property type="protein sequence ID" value="VVD93892.1"/>
    <property type="molecule type" value="Genomic_DNA"/>
</dbReference>
<keyword evidence="3" id="KW-0012">Acyltransferase</keyword>
<keyword evidence="1" id="KW-0812">Transmembrane</keyword>
<feature type="transmembrane region" description="Helical" evidence="1">
    <location>
        <begin position="139"/>
        <end position="160"/>
    </location>
</feature>
<dbReference type="GO" id="GO:0000271">
    <property type="term" value="P:polysaccharide biosynthetic process"/>
    <property type="evidence" value="ECO:0007669"/>
    <property type="project" value="TreeGrafter"/>
</dbReference>
<feature type="transmembrane region" description="Helical" evidence="1">
    <location>
        <begin position="52"/>
        <end position="71"/>
    </location>
</feature>
<reference evidence="3 4" key="1">
    <citation type="submission" date="2019-08" db="EMBL/GenBank/DDBJ databases">
        <authorList>
            <person name="Peeters C."/>
        </authorList>
    </citation>
    <scope>NUCLEOTIDE SEQUENCE [LARGE SCALE GENOMIC DNA]</scope>
    <source>
        <strain evidence="3 4">LMG 30175</strain>
    </source>
</reference>
<feature type="transmembrane region" description="Helical" evidence="1">
    <location>
        <begin position="329"/>
        <end position="352"/>
    </location>
</feature>
<keyword evidence="1" id="KW-1133">Transmembrane helix</keyword>
<dbReference type="PANTHER" id="PTHR23028:SF53">
    <property type="entry name" value="ACYL_TRANSF_3 DOMAIN-CONTAINING PROTEIN"/>
    <property type="match status" value="1"/>
</dbReference>
<keyword evidence="4" id="KW-1185">Reference proteome</keyword>
<organism evidence="3 4">
    <name type="scientific">Pandoraea terrae</name>
    <dbReference type="NCBI Taxonomy" id="1537710"/>
    <lineage>
        <taxon>Bacteria</taxon>
        <taxon>Pseudomonadati</taxon>
        <taxon>Pseudomonadota</taxon>
        <taxon>Betaproteobacteria</taxon>
        <taxon>Burkholderiales</taxon>
        <taxon>Burkholderiaceae</taxon>
        <taxon>Pandoraea</taxon>
    </lineage>
</organism>
<evidence type="ECO:0000313" key="4">
    <source>
        <dbReference type="Proteomes" id="UP000414233"/>
    </source>
</evidence>
<gene>
    <name evidence="3" type="ORF">PTE30175_01698</name>
</gene>
<dbReference type="Proteomes" id="UP000414233">
    <property type="component" value="Unassembled WGS sequence"/>
</dbReference>
<keyword evidence="1" id="KW-0472">Membrane</keyword>
<dbReference type="InterPro" id="IPR002656">
    <property type="entry name" value="Acyl_transf_3_dom"/>
</dbReference>
<feature type="transmembrane region" description="Helical" evidence="1">
    <location>
        <begin position="229"/>
        <end position="246"/>
    </location>
</feature>
<sequence>MPVGRAPLMRSSNQAYFEKLDHVRLFAATLVLLYHTWAAAGGQAPANWGEELIHIGHTGVTLFLVLSGFLFTILTQGGAEPIDYRRFVLNRVLRIFPLLGVLFITALALARRDATVGDALSVILFSNLGSSPLFKFNNLLWTVAVECQFYLLFPFLIRFAHQRGPSYLIGLAVFWIVWRTLIAALFGAQFGDDNHYVYFTLLGRLDQFLIGMLLGLLHLRAPQRFRSAWVLPACGALALTAFHIMAASGDLWRNDARFMWLGAAEAATWGALLVAYFQSRLNFGPAVSRAFARLGQLSYSLYLMHIYVVQAIDRTHNWVHFTDASGINAILNGLIVVLPPALLLSWFSYQWIESPFLGMRRRYLPPPTPALPAAPAPRRASPG</sequence>
<feature type="transmembrane region" description="Helical" evidence="1">
    <location>
        <begin position="290"/>
        <end position="309"/>
    </location>
</feature>
<dbReference type="PANTHER" id="PTHR23028">
    <property type="entry name" value="ACETYLTRANSFERASE"/>
    <property type="match status" value="1"/>
</dbReference>
<dbReference type="GO" id="GO:0016020">
    <property type="term" value="C:membrane"/>
    <property type="evidence" value="ECO:0007669"/>
    <property type="project" value="TreeGrafter"/>
</dbReference>
<evidence type="ECO:0000313" key="3">
    <source>
        <dbReference type="EMBL" id="VVD93892.1"/>
    </source>
</evidence>
<dbReference type="InterPro" id="IPR050879">
    <property type="entry name" value="Acyltransferase_3"/>
</dbReference>
<dbReference type="GO" id="GO:0016747">
    <property type="term" value="F:acyltransferase activity, transferring groups other than amino-acyl groups"/>
    <property type="evidence" value="ECO:0007669"/>
    <property type="project" value="InterPro"/>
</dbReference>
<evidence type="ECO:0000259" key="2">
    <source>
        <dbReference type="Pfam" id="PF01757"/>
    </source>
</evidence>
<feature type="transmembrane region" description="Helical" evidence="1">
    <location>
        <begin position="92"/>
        <end position="110"/>
    </location>
</feature>
<feature type="transmembrane region" description="Helical" evidence="1">
    <location>
        <begin position="167"/>
        <end position="190"/>
    </location>
</feature>
<protein>
    <submittedName>
        <fullName evidence="3">Acyltransferase</fullName>
    </submittedName>
</protein>
<dbReference type="AlphaFoldDB" id="A0A5E4U331"/>
<evidence type="ECO:0000256" key="1">
    <source>
        <dbReference type="SAM" id="Phobius"/>
    </source>
</evidence>
<feature type="transmembrane region" description="Helical" evidence="1">
    <location>
        <begin position="258"/>
        <end position="278"/>
    </location>
</feature>
<accession>A0A5E4U331</accession>